<evidence type="ECO:0000313" key="6">
    <source>
        <dbReference type="EMBL" id="QIW99555.1"/>
    </source>
</evidence>
<dbReference type="InterPro" id="IPR030667">
    <property type="entry name" value="APP-BP1"/>
</dbReference>
<dbReference type="EMBL" id="CP051141">
    <property type="protein sequence ID" value="QIW99555.1"/>
    <property type="molecule type" value="Genomic_DNA"/>
</dbReference>
<evidence type="ECO:0000259" key="5">
    <source>
        <dbReference type="Pfam" id="PF00899"/>
    </source>
</evidence>
<name>A0A6H0XY02_9PEZI</name>
<feature type="domain" description="THIF-type NAD/FAD binding fold" evidence="5">
    <location>
        <begin position="24"/>
        <end position="561"/>
    </location>
</feature>
<reference evidence="6 7" key="1">
    <citation type="journal article" date="2016" name="Sci. Rep.">
        <title>Peltaster fructicola genome reveals evolution from an invasive phytopathogen to an ectophytic parasite.</title>
        <authorList>
            <person name="Xu C."/>
            <person name="Chen H."/>
            <person name="Gleason M.L."/>
            <person name="Xu J.R."/>
            <person name="Liu H."/>
            <person name="Zhang R."/>
            <person name="Sun G."/>
        </authorList>
    </citation>
    <scope>NUCLEOTIDE SEQUENCE [LARGE SCALE GENOMIC DNA]</scope>
    <source>
        <strain evidence="6 7">LNHT1506</strain>
    </source>
</reference>
<dbReference type="Gene3D" id="3.40.50.720">
    <property type="entry name" value="NAD(P)-binding Rossmann-like Domain"/>
    <property type="match status" value="2"/>
</dbReference>
<dbReference type="GO" id="GO:0005737">
    <property type="term" value="C:cytoplasm"/>
    <property type="evidence" value="ECO:0007669"/>
    <property type="project" value="TreeGrafter"/>
</dbReference>
<keyword evidence="7" id="KW-1185">Reference proteome</keyword>
<protein>
    <recommendedName>
        <fullName evidence="4">NEDD8-activating enzyme E1 regulatory subunit</fullName>
    </recommendedName>
</protein>
<dbReference type="AlphaFoldDB" id="A0A6H0XY02"/>
<dbReference type="GO" id="GO:0019781">
    <property type="term" value="F:NEDD8 activating enzyme activity"/>
    <property type="evidence" value="ECO:0007669"/>
    <property type="project" value="UniProtKB-UniRule"/>
</dbReference>
<evidence type="ECO:0000256" key="3">
    <source>
        <dbReference type="ARBA" id="ARBA00022786"/>
    </source>
</evidence>
<accession>A0A6H0XY02</accession>
<keyword evidence="3 4" id="KW-0833">Ubl conjugation pathway</keyword>
<evidence type="ECO:0000256" key="1">
    <source>
        <dbReference type="ARBA" id="ARBA00005032"/>
    </source>
</evidence>
<evidence type="ECO:0000256" key="4">
    <source>
        <dbReference type="PIRNR" id="PIRNR039099"/>
    </source>
</evidence>
<dbReference type="Proteomes" id="UP000503462">
    <property type="component" value="Chromosome 3"/>
</dbReference>
<dbReference type="UniPathway" id="UPA00885"/>
<gene>
    <name evidence="6" type="ORF">AMS68_005073</name>
</gene>
<comment type="pathway">
    <text evidence="1 4">Protein modification; protein neddylation.</text>
</comment>
<dbReference type="OrthoDB" id="1708823at2759"/>
<dbReference type="GO" id="GO:0045116">
    <property type="term" value="P:protein neddylation"/>
    <property type="evidence" value="ECO:0007669"/>
    <property type="project" value="UniProtKB-UniRule"/>
</dbReference>
<sequence>MTDNTQTSTPPPLQVLPTAKERKYDRQLRLWGATGQVALEESHVLLVNSGTGVTGIETLKNLVLPGVGNFTVQDSHIVTEADLGVNFFLDDESLGKFRATETMRLLKELNPDVRGSAIIEPIETLVTTRDAFASYTLILVAAPVDPNILAIIQEHAIRTNTPLFYFHCVGFYSHFSVQLPLAFPIVDTHPDPTSTEDLRLLKPWPQLSQFADQMTAKSGMTDHEKGHLPYIVILLRVIERWKEEHGGNAPESYKDKVALRNLVREEGGDEENYQEAYNTVLKSLVPPTLPSAVREILTAPEATDLSVNTASFWVIAHAVRLFYEKHAVLPLPGSVPDMKAQSSDYIQLQKIYKDKARADAAEVLSNVRTLEKQLGRAKTIETAEVENFCKGAAQIHLVRGRPFPVAQAGQKLQFKDRAKALASRLTDPDSLLGLYLAFQAFDEFAASHATPITTSADSTDQSSIRVPGSSDLELEGDEDKLTGIAHKFLDALLNEAGTSIDDPEYSELKDALGKICVELTRAGGAELHNIASLTGGMIAQEVVKVVTAQYVPVDNTCVFDGIESKSSVLRI</sequence>
<evidence type="ECO:0000313" key="7">
    <source>
        <dbReference type="Proteomes" id="UP000503462"/>
    </source>
</evidence>
<dbReference type="PANTHER" id="PTHR10953:SF29">
    <property type="entry name" value="NEDD8-ACTIVATING ENZYME E1 REGULATORY SUBUNIT"/>
    <property type="match status" value="1"/>
</dbReference>
<dbReference type="PANTHER" id="PTHR10953">
    <property type="entry name" value="UBIQUITIN-ACTIVATING ENZYME E1"/>
    <property type="match status" value="1"/>
</dbReference>
<dbReference type="Pfam" id="PF00899">
    <property type="entry name" value="ThiF"/>
    <property type="match status" value="1"/>
</dbReference>
<evidence type="ECO:0000256" key="2">
    <source>
        <dbReference type="ARBA" id="ARBA00006868"/>
    </source>
</evidence>
<comment type="function">
    <text evidence="4">Regulatory subunit of the dimeric UBA3-ULA1 E1 enzyme.</text>
</comment>
<dbReference type="InterPro" id="IPR000594">
    <property type="entry name" value="ThiF_NAD_FAD-bd"/>
</dbReference>
<dbReference type="InterPro" id="IPR035985">
    <property type="entry name" value="Ubiquitin-activating_enz"/>
</dbReference>
<dbReference type="InterPro" id="IPR045886">
    <property type="entry name" value="ThiF/MoeB/HesA"/>
</dbReference>
<dbReference type="SUPFAM" id="SSF69572">
    <property type="entry name" value="Activating enzymes of the ubiquitin-like proteins"/>
    <property type="match status" value="1"/>
</dbReference>
<proteinExistence type="inferred from homology"/>
<organism evidence="6 7">
    <name type="scientific">Peltaster fructicola</name>
    <dbReference type="NCBI Taxonomy" id="286661"/>
    <lineage>
        <taxon>Eukaryota</taxon>
        <taxon>Fungi</taxon>
        <taxon>Dikarya</taxon>
        <taxon>Ascomycota</taxon>
        <taxon>Pezizomycotina</taxon>
        <taxon>Dothideomycetes</taxon>
        <taxon>Dothideomycetes incertae sedis</taxon>
        <taxon>Peltaster</taxon>
    </lineage>
</organism>
<comment type="similarity">
    <text evidence="2 4">Belongs to the ubiquitin-activating E1 family. ULA1 subfamily.</text>
</comment>
<dbReference type="PIRSF" id="PIRSF039099">
    <property type="entry name" value="APP-BP1"/>
    <property type="match status" value="1"/>
</dbReference>